<organism evidence="2 3">
    <name type="scientific">Paraconexibacter antarcticus</name>
    <dbReference type="NCBI Taxonomy" id="2949664"/>
    <lineage>
        <taxon>Bacteria</taxon>
        <taxon>Bacillati</taxon>
        <taxon>Actinomycetota</taxon>
        <taxon>Thermoleophilia</taxon>
        <taxon>Solirubrobacterales</taxon>
        <taxon>Paraconexibacteraceae</taxon>
        <taxon>Paraconexibacter</taxon>
    </lineage>
</organism>
<feature type="transmembrane region" description="Helical" evidence="1">
    <location>
        <begin position="155"/>
        <end position="177"/>
    </location>
</feature>
<sequence>MSTRRAASPAGRETSFGAGAYFFWRVVRGGFSRRAVRYAGEVARQVGILTTGSALIVLGFVFALGLVVGIQGSYGAQMVGTPSAAGAITAIADLREIAPYAFGYMMSAKVGTGLVAEIGTRRITEEIDALEVMGIDSLVYLCSTRLLASWILLPFVYATAILVAFAGSFISVVVQIGKVSAGGYLELFWKFQSPGDYLFSASKGMAMATFVVLVGCYFGYTARGGPVEVGRATARCMLISLVGVHVIGIVGSQLFWGGSARLPIGG</sequence>
<dbReference type="PANTHER" id="PTHR30188:SF13">
    <property type="entry name" value="CONSERVED HYPOTHETICAL INTEGRAL MEMBRANE PROTEIN YRBE3B"/>
    <property type="match status" value="1"/>
</dbReference>
<keyword evidence="1" id="KW-1133">Transmembrane helix</keyword>
<dbReference type="Proteomes" id="UP001056035">
    <property type="component" value="Chromosome"/>
</dbReference>
<feature type="transmembrane region" description="Helical" evidence="1">
    <location>
        <begin position="46"/>
        <end position="68"/>
    </location>
</feature>
<feature type="transmembrane region" description="Helical" evidence="1">
    <location>
        <begin position="232"/>
        <end position="256"/>
    </location>
</feature>
<feature type="transmembrane region" description="Helical" evidence="1">
    <location>
        <begin position="197"/>
        <end position="220"/>
    </location>
</feature>
<dbReference type="RefSeq" id="WP_254573392.1">
    <property type="nucleotide sequence ID" value="NZ_CP098502.1"/>
</dbReference>
<name>A0ABY5DXG7_9ACTN</name>
<dbReference type="Pfam" id="PF02405">
    <property type="entry name" value="MlaE"/>
    <property type="match status" value="1"/>
</dbReference>
<reference evidence="2 3" key="1">
    <citation type="submission" date="2022-06" db="EMBL/GenBank/DDBJ databases">
        <title>Paraconexibacter antarcticus.</title>
        <authorList>
            <person name="Kim C.S."/>
        </authorList>
    </citation>
    <scope>NUCLEOTIDE SEQUENCE [LARGE SCALE GENOMIC DNA]</scope>
    <source>
        <strain evidence="2 3">02-257</strain>
    </source>
</reference>
<evidence type="ECO:0000313" key="2">
    <source>
        <dbReference type="EMBL" id="UTI66726.1"/>
    </source>
</evidence>
<dbReference type="EMBL" id="CP098502">
    <property type="protein sequence ID" value="UTI66726.1"/>
    <property type="molecule type" value="Genomic_DNA"/>
</dbReference>
<keyword evidence="1" id="KW-0472">Membrane</keyword>
<proteinExistence type="predicted"/>
<evidence type="ECO:0000256" key="1">
    <source>
        <dbReference type="SAM" id="Phobius"/>
    </source>
</evidence>
<evidence type="ECO:0000313" key="3">
    <source>
        <dbReference type="Proteomes" id="UP001056035"/>
    </source>
</evidence>
<dbReference type="InterPro" id="IPR030802">
    <property type="entry name" value="Permease_MalE"/>
</dbReference>
<accession>A0ABY5DXG7</accession>
<gene>
    <name evidence="2" type="ORF">NBH00_11065</name>
</gene>
<keyword evidence="1" id="KW-0812">Transmembrane</keyword>
<dbReference type="PANTHER" id="PTHR30188">
    <property type="entry name" value="ABC TRANSPORTER PERMEASE PROTEIN-RELATED"/>
    <property type="match status" value="1"/>
</dbReference>
<keyword evidence="3" id="KW-1185">Reference proteome</keyword>
<protein>
    <submittedName>
        <fullName evidence="2">ABC transporter permease</fullName>
    </submittedName>
</protein>